<evidence type="ECO:0000256" key="4">
    <source>
        <dbReference type="ARBA" id="ARBA00022989"/>
    </source>
</evidence>
<name>A0ABP1E5V9_9APHY</name>
<dbReference type="EMBL" id="OZ037951">
    <property type="protein sequence ID" value="CAL1714598.1"/>
    <property type="molecule type" value="Genomic_DNA"/>
</dbReference>
<keyword evidence="5 6" id="KW-0472">Membrane</keyword>
<dbReference type="Proteomes" id="UP001497453">
    <property type="component" value="Chromosome 8"/>
</dbReference>
<reference evidence="9" key="1">
    <citation type="submission" date="2024-04" db="EMBL/GenBank/DDBJ databases">
        <authorList>
            <person name="Shaw F."/>
            <person name="Minotto A."/>
        </authorList>
    </citation>
    <scope>NUCLEOTIDE SEQUENCE [LARGE SCALE GENOMIC DNA]</scope>
</reference>
<organism evidence="8 9">
    <name type="scientific">Somion occarium</name>
    <dbReference type="NCBI Taxonomy" id="3059160"/>
    <lineage>
        <taxon>Eukaryota</taxon>
        <taxon>Fungi</taxon>
        <taxon>Dikarya</taxon>
        <taxon>Basidiomycota</taxon>
        <taxon>Agaricomycotina</taxon>
        <taxon>Agaricomycetes</taxon>
        <taxon>Polyporales</taxon>
        <taxon>Cerrenaceae</taxon>
        <taxon>Somion</taxon>
    </lineage>
</organism>
<keyword evidence="2" id="KW-1003">Cell membrane</keyword>
<evidence type="ECO:0000313" key="9">
    <source>
        <dbReference type="Proteomes" id="UP001497453"/>
    </source>
</evidence>
<feature type="transmembrane region" description="Helical" evidence="6">
    <location>
        <begin position="65"/>
        <end position="83"/>
    </location>
</feature>
<keyword evidence="9" id="KW-1185">Reference proteome</keyword>
<evidence type="ECO:0000256" key="2">
    <source>
        <dbReference type="ARBA" id="ARBA00022475"/>
    </source>
</evidence>
<comment type="subcellular location">
    <subcellularLocation>
        <location evidence="1">Cell membrane</location>
        <topology evidence="1">Multi-pass membrane protein</topology>
    </subcellularLocation>
</comment>
<protein>
    <recommendedName>
        <fullName evidence="7">DUF202 domain-containing protein</fullName>
    </recommendedName>
</protein>
<evidence type="ECO:0000259" key="7">
    <source>
        <dbReference type="Pfam" id="PF02656"/>
    </source>
</evidence>
<proteinExistence type="predicted"/>
<evidence type="ECO:0000256" key="5">
    <source>
        <dbReference type="ARBA" id="ARBA00023136"/>
    </source>
</evidence>
<dbReference type="PANTHER" id="PTHR34187:SF2">
    <property type="entry name" value="DUF202 DOMAIN-CONTAINING PROTEIN"/>
    <property type="match status" value="1"/>
</dbReference>
<keyword evidence="3 6" id="KW-0812">Transmembrane</keyword>
<feature type="transmembrane region" description="Helical" evidence="6">
    <location>
        <begin position="26"/>
        <end position="45"/>
    </location>
</feature>
<evidence type="ECO:0000256" key="6">
    <source>
        <dbReference type="SAM" id="Phobius"/>
    </source>
</evidence>
<evidence type="ECO:0000256" key="3">
    <source>
        <dbReference type="ARBA" id="ARBA00022692"/>
    </source>
</evidence>
<accession>A0ABP1E5V9</accession>
<feature type="domain" description="DUF202" evidence="7">
    <location>
        <begin position="18"/>
        <end position="87"/>
    </location>
</feature>
<dbReference type="InterPro" id="IPR052053">
    <property type="entry name" value="IM_YidH-like"/>
</dbReference>
<evidence type="ECO:0000256" key="1">
    <source>
        <dbReference type="ARBA" id="ARBA00004651"/>
    </source>
</evidence>
<dbReference type="InterPro" id="IPR003807">
    <property type="entry name" value="DUF202"/>
</dbReference>
<evidence type="ECO:0000313" key="8">
    <source>
        <dbReference type="EMBL" id="CAL1714598.1"/>
    </source>
</evidence>
<dbReference type="PANTHER" id="PTHR34187">
    <property type="entry name" value="FGR18P"/>
    <property type="match status" value="1"/>
</dbReference>
<sequence length="126" mass="13711">MPLNLSIHGSNARDFAMLERNLLTHLRFATVLALFAASMLLNARLPFDPGLSGQTQSTRSNVPLASIQVVAAIVTITLGLWVYHRAFKDVCGMKAFLSTTKPQLVVMSLISVAVFVTCIVLLSTEH</sequence>
<feature type="transmembrane region" description="Helical" evidence="6">
    <location>
        <begin position="104"/>
        <end position="123"/>
    </location>
</feature>
<dbReference type="Pfam" id="PF02656">
    <property type="entry name" value="DUF202"/>
    <property type="match status" value="1"/>
</dbReference>
<keyword evidence="4 6" id="KW-1133">Transmembrane helix</keyword>
<gene>
    <name evidence="8" type="ORF">GFSPODELE1_LOCUS9842</name>
</gene>